<comment type="caution">
    <text evidence="6">The sequence shown here is derived from an EMBL/GenBank/DDBJ whole genome shotgun (WGS) entry which is preliminary data.</text>
</comment>
<accession>A0ABS3N620</accession>
<dbReference type="InterPro" id="IPR006118">
    <property type="entry name" value="Recombinase_CS"/>
</dbReference>
<dbReference type="RefSeq" id="WP_207980651.1">
    <property type="nucleotide sequence ID" value="NZ_JAGDEL010000016.1"/>
</dbReference>
<dbReference type="SUPFAM" id="SSF53041">
    <property type="entry name" value="Resolvase-like"/>
    <property type="match status" value="1"/>
</dbReference>
<gene>
    <name evidence="6" type="ORF">I7822_18940</name>
</gene>
<keyword evidence="3" id="KW-0233">DNA recombination</keyword>
<organism evidence="6 7">
    <name type="scientific">Metabacillus bambusae</name>
    <dbReference type="NCBI Taxonomy" id="2795218"/>
    <lineage>
        <taxon>Bacteria</taxon>
        <taxon>Bacillati</taxon>
        <taxon>Bacillota</taxon>
        <taxon>Bacilli</taxon>
        <taxon>Bacillales</taxon>
        <taxon>Bacillaceae</taxon>
        <taxon>Metabacillus</taxon>
    </lineage>
</organism>
<dbReference type="SMART" id="SM00857">
    <property type="entry name" value="Resolvase"/>
    <property type="match status" value="1"/>
</dbReference>
<feature type="active site" description="O-(5'-phospho-DNA)-serine intermediate" evidence="4">
    <location>
        <position position="12"/>
    </location>
</feature>
<dbReference type="PANTHER" id="PTHR30461">
    <property type="entry name" value="DNA-INVERTASE FROM LAMBDOID PROPHAGE"/>
    <property type="match status" value="1"/>
</dbReference>
<dbReference type="EMBL" id="JAGDEL010000016">
    <property type="protein sequence ID" value="MBO1513702.1"/>
    <property type="molecule type" value="Genomic_DNA"/>
</dbReference>
<dbReference type="Proteomes" id="UP000663981">
    <property type="component" value="Unassembled WGS sequence"/>
</dbReference>
<dbReference type="CDD" id="cd03768">
    <property type="entry name" value="SR_ResInv"/>
    <property type="match status" value="1"/>
</dbReference>
<evidence type="ECO:0000256" key="1">
    <source>
        <dbReference type="ARBA" id="ARBA00022908"/>
    </source>
</evidence>
<dbReference type="PANTHER" id="PTHR30461:SF2">
    <property type="entry name" value="SERINE RECOMBINASE PINE-RELATED"/>
    <property type="match status" value="1"/>
</dbReference>
<dbReference type="PROSITE" id="PS51736">
    <property type="entry name" value="RECOMBINASES_3"/>
    <property type="match status" value="1"/>
</dbReference>
<dbReference type="Gene3D" id="3.40.50.1390">
    <property type="entry name" value="Resolvase, N-terminal catalytic domain"/>
    <property type="match status" value="1"/>
</dbReference>
<keyword evidence="2" id="KW-0238">DNA-binding</keyword>
<protein>
    <submittedName>
        <fullName evidence="6">Recombinase family protein</fullName>
    </submittedName>
</protein>
<evidence type="ECO:0000256" key="2">
    <source>
        <dbReference type="ARBA" id="ARBA00023125"/>
    </source>
</evidence>
<keyword evidence="7" id="KW-1185">Reference proteome</keyword>
<dbReference type="PROSITE" id="PS00397">
    <property type="entry name" value="RECOMBINASES_1"/>
    <property type="match status" value="1"/>
</dbReference>
<sequence length="207" mass="23886">METRSYAYIRVSTQEQNETRQLEKMKALGIIKRDTFIDKASGKDFDRENYQALKRVMRKGDLLYVDALDRLGRNYDAIISEWKDITRNIGADIIVLENESLFNSRKFRNMGDVGKVMEDQFLSLFSYIAEQERNKIRTRQAEGIKVAKTQGKHLGRPKAEFTEGFKSAYAEWKAGNITAVEAMKKADMKKTTFYKLVNQLESEQSAG</sequence>
<evidence type="ECO:0000256" key="3">
    <source>
        <dbReference type="ARBA" id="ARBA00023172"/>
    </source>
</evidence>
<dbReference type="InterPro" id="IPR036162">
    <property type="entry name" value="Resolvase-like_N_sf"/>
</dbReference>
<name>A0ABS3N620_9BACI</name>
<keyword evidence="1" id="KW-0229">DNA integration</keyword>
<evidence type="ECO:0000313" key="7">
    <source>
        <dbReference type="Proteomes" id="UP000663981"/>
    </source>
</evidence>
<dbReference type="InterPro" id="IPR050639">
    <property type="entry name" value="SSR_resolvase"/>
</dbReference>
<evidence type="ECO:0000256" key="4">
    <source>
        <dbReference type="PROSITE-ProRule" id="PRU10137"/>
    </source>
</evidence>
<feature type="domain" description="Resolvase/invertase-type recombinase catalytic" evidence="5">
    <location>
        <begin position="4"/>
        <end position="151"/>
    </location>
</feature>
<evidence type="ECO:0000259" key="5">
    <source>
        <dbReference type="PROSITE" id="PS51736"/>
    </source>
</evidence>
<dbReference type="Pfam" id="PF00239">
    <property type="entry name" value="Resolvase"/>
    <property type="match status" value="1"/>
</dbReference>
<proteinExistence type="predicted"/>
<reference evidence="6 7" key="1">
    <citation type="submission" date="2021-03" db="EMBL/GenBank/DDBJ databases">
        <title>Whole genome sequence of Metabacillus bambusae BG109.</title>
        <authorList>
            <person name="Jeong J.W."/>
        </authorList>
    </citation>
    <scope>NUCLEOTIDE SEQUENCE [LARGE SCALE GENOMIC DNA]</scope>
    <source>
        <strain evidence="6 7">BG109</strain>
    </source>
</reference>
<evidence type="ECO:0000313" key="6">
    <source>
        <dbReference type="EMBL" id="MBO1513702.1"/>
    </source>
</evidence>
<dbReference type="InterPro" id="IPR006119">
    <property type="entry name" value="Resolv_N"/>
</dbReference>